<dbReference type="InterPro" id="IPR021853">
    <property type="entry name" value="DUF3460"/>
</dbReference>
<sequence>MAHYQSQITQFLNDLKKSNPEIEKGQSLGRALLWDKSPIRLDEQKRIKLAKVAQKPYVYSND</sequence>
<accession>A0A1W1ZPI2</accession>
<evidence type="ECO:0008006" key="3">
    <source>
        <dbReference type="Google" id="ProtNLM"/>
    </source>
</evidence>
<keyword evidence="2" id="KW-1185">Reference proteome</keyword>
<proteinExistence type="predicted"/>
<protein>
    <recommendedName>
        <fullName evidence="3">DUF3460 domain-containing protein</fullName>
    </recommendedName>
</protein>
<dbReference type="OrthoDB" id="5296692at2"/>
<gene>
    <name evidence="1" type="ORF">SAMN06296008_10657</name>
</gene>
<organism evidence="1 2">
    <name type="scientific">Polynucleobacter kasalickyi</name>
    <dbReference type="NCBI Taxonomy" id="1938817"/>
    <lineage>
        <taxon>Bacteria</taxon>
        <taxon>Pseudomonadati</taxon>
        <taxon>Pseudomonadota</taxon>
        <taxon>Betaproteobacteria</taxon>
        <taxon>Burkholderiales</taxon>
        <taxon>Burkholderiaceae</taxon>
        <taxon>Polynucleobacter</taxon>
    </lineage>
</organism>
<dbReference type="RefSeq" id="WP_084283392.1">
    <property type="nucleotide sequence ID" value="NZ_FWXJ01000006.1"/>
</dbReference>
<dbReference type="AlphaFoldDB" id="A0A1W1ZPI2"/>
<evidence type="ECO:0000313" key="1">
    <source>
        <dbReference type="EMBL" id="SMC50267.1"/>
    </source>
</evidence>
<dbReference type="EMBL" id="FWXJ01000006">
    <property type="protein sequence ID" value="SMC50267.1"/>
    <property type="molecule type" value="Genomic_DNA"/>
</dbReference>
<reference evidence="1 2" key="1">
    <citation type="submission" date="2017-04" db="EMBL/GenBank/DDBJ databases">
        <authorList>
            <person name="Afonso C.L."/>
            <person name="Miller P.J."/>
            <person name="Scott M.A."/>
            <person name="Spackman E."/>
            <person name="Goraichik I."/>
            <person name="Dimitrov K.M."/>
            <person name="Suarez D.L."/>
            <person name="Swayne D.E."/>
        </authorList>
    </citation>
    <scope>NUCLEOTIDE SEQUENCE [LARGE SCALE GENOMIC DNA]</scope>
    <source>
        <strain evidence="1 2">VK13</strain>
    </source>
</reference>
<dbReference type="Pfam" id="PF11943">
    <property type="entry name" value="DUF3460"/>
    <property type="match status" value="1"/>
</dbReference>
<name>A0A1W1ZPI2_9BURK</name>
<dbReference type="STRING" id="1938817.SAMN06296008_10657"/>
<evidence type="ECO:0000313" key="2">
    <source>
        <dbReference type="Proteomes" id="UP000192708"/>
    </source>
</evidence>
<dbReference type="Proteomes" id="UP000192708">
    <property type="component" value="Unassembled WGS sequence"/>
</dbReference>